<feature type="domain" description="DSBA-like thioredoxin" evidence="8">
    <location>
        <begin position="86"/>
        <end position="181"/>
    </location>
</feature>
<dbReference type="RefSeq" id="WP_126780074.1">
    <property type="nucleotide sequence ID" value="NZ_PIQC01000001.1"/>
</dbReference>
<evidence type="ECO:0000313" key="10">
    <source>
        <dbReference type="Proteomes" id="UP000288058"/>
    </source>
</evidence>
<feature type="chain" id="PRO_5019581795" description="Thiol:disulfide interchange protein" evidence="7">
    <location>
        <begin position="21"/>
        <end position="206"/>
    </location>
</feature>
<dbReference type="GO" id="GO:0016853">
    <property type="term" value="F:isomerase activity"/>
    <property type="evidence" value="ECO:0007669"/>
    <property type="project" value="UniProtKB-KW"/>
</dbReference>
<feature type="signal peptide" evidence="7">
    <location>
        <begin position="1"/>
        <end position="20"/>
    </location>
</feature>
<keyword evidence="5" id="KW-0574">Periplasm</keyword>
<dbReference type="GO" id="GO:0042597">
    <property type="term" value="C:periplasmic space"/>
    <property type="evidence" value="ECO:0007669"/>
    <property type="project" value="UniProtKB-SubCell"/>
</dbReference>
<evidence type="ECO:0000256" key="2">
    <source>
        <dbReference type="ARBA" id="ARBA00022729"/>
    </source>
</evidence>
<keyword evidence="9" id="KW-0413">Isomerase</keyword>
<dbReference type="Pfam" id="PF01323">
    <property type="entry name" value="DSBA"/>
    <property type="match status" value="1"/>
</dbReference>
<comment type="similarity">
    <text evidence="1">Belongs to the thioredoxin family. DsbA subfamily.</text>
</comment>
<dbReference type="CDD" id="cd03019">
    <property type="entry name" value="DsbA_DsbA"/>
    <property type="match status" value="1"/>
</dbReference>
<dbReference type="InterPro" id="IPR050824">
    <property type="entry name" value="Thiol_disulfide_DsbA"/>
</dbReference>
<dbReference type="InterPro" id="IPR023205">
    <property type="entry name" value="DsbA/DsbL"/>
</dbReference>
<evidence type="ECO:0000256" key="4">
    <source>
        <dbReference type="ARBA" id="ARBA00023284"/>
    </source>
</evidence>
<evidence type="ECO:0000313" key="9">
    <source>
        <dbReference type="EMBL" id="RUO73403.1"/>
    </source>
</evidence>
<dbReference type="SUPFAM" id="SSF52833">
    <property type="entry name" value="Thioredoxin-like"/>
    <property type="match status" value="1"/>
</dbReference>
<dbReference type="InterPro" id="IPR001853">
    <property type="entry name" value="DSBA-like_thioredoxin_dom"/>
</dbReference>
<keyword evidence="10" id="KW-1185">Reference proteome</keyword>
<evidence type="ECO:0000256" key="7">
    <source>
        <dbReference type="SAM" id="SignalP"/>
    </source>
</evidence>
<dbReference type="EMBL" id="PIQC01000001">
    <property type="protein sequence ID" value="RUO73403.1"/>
    <property type="molecule type" value="Genomic_DNA"/>
</dbReference>
<dbReference type="OrthoDB" id="9784896at2"/>
<proteinExistence type="inferred from homology"/>
<dbReference type="PANTHER" id="PTHR35891:SF3">
    <property type="entry name" value="THIOL:DISULFIDE INTERCHANGE PROTEIN DSBL"/>
    <property type="match status" value="1"/>
</dbReference>
<evidence type="ECO:0000259" key="8">
    <source>
        <dbReference type="Pfam" id="PF01323"/>
    </source>
</evidence>
<accession>A0A432Z6E2</accession>
<protein>
    <recommendedName>
        <fullName evidence="5">Thiol:disulfide interchange protein</fullName>
    </recommendedName>
</protein>
<evidence type="ECO:0000256" key="5">
    <source>
        <dbReference type="PIRNR" id="PIRNR001488"/>
    </source>
</evidence>
<dbReference type="Gene3D" id="3.40.30.10">
    <property type="entry name" value="Glutaredoxin"/>
    <property type="match status" value="1"/>
</dbReference>
<keyword evidence="4" id="KW-0676">Redox-active center</keyword>
<comment type="subcellular location">
    <subcellularLocation>
        <location evidence="5">Periplasm</location>
    </subcellularLocation>
</comment>
<dbReference type="GO" id="GO:0016491">
    <property type="term" value="F:oxidoreductase activity"/>
    <property type="evidence" value="ECO:0007669"/>
    <property type="project" value="InterPro"/>
</dbReference>
<dbReference type="InterPro" id="IPR036249">
    <property type="entry name" value="Thioredoxin-like_sf"/>
</dbReference>
<keyword evidence="2 7" id="KW-0732">Signal</keyword>
<sequence>MLVRMTMFVCALFMAATLQAQEFSENKHYEVLDRPASTTPEIIEYFSFYCMACYRFEPIAKELAATFPEAFKKSHTSGLSPKPGIGSKMTQAYSLALMLNKEQAISESIFKQQFEQRQSIDSLEKIKEIFVQAGVSESDFKRGFNNFSVKARASQMDKDARDKDISGTPTLVVNGKYKILMKGFRDSDDLIGDLKLAIKQLMSKSS</sequence>
<dbReference type="PIRSF" id="PIRSF001488">
    <property type="entry name" value="Tdi_protein"/>
    <property type="match status" value="1"/>
</dbReference>
<feature type="disulfide bond" description="Redox-active" evidence="6">
    <location>
        <begin position="50"/>
        <end position="53"/>
    </location>
</feature>
<keyword evidence="3 5" id="KW-1015">Disulfide bond</keyword>
<evidence type="ECO:0000256" key="6">
    <source>
        <dbReference type="PIRSR" id="PIRSR001488-1"/>
    </source>
</evidence>
<evidence type="ECO:0000256" key="3">
    <source>
        <dbReference type="ARBA" id="ARBA00023157"/>
    </source>
</evidence>
<dbReference type="PANTHER" id="PTHR35891">
    <property type="entry name" value="THIOL:DISULFIDE INTERCHANGE PROTEIN DSBA"/>
    <property type="match status" value="1"/>
</dbReference>
<organism evidence="9 10">
    <name type="scientific">Idiomarina ramblicola</name>
    <dbReference type="NCBI Taxonomy" id="263724"/>
    <lineage>
        <taxon>Bacteria</taxon>
        <taxon>Pseudomonadati</taxon>
        <taxon>Pseudomonadota</taxon>
        <taxon>Gammaproteobacteria</taxon>
        <taxon>Alteromonadales</taxon>
        <taxon>Idiomarinaceae</taxon>
        <taxon>Idiomarina</taxon>
    </lineage>
</organism>
<evidence type="ECO:0000256" key="1">
    <source>
        <dbReference type="ARBA" id="ARBA00005791"/>
    </source>
</evidence>
<comment type="caution">
    <text evidence="9">The sequence shown here is derived from an EMBL/GenBank/DDBJ whole genome shotgun (WGS) entry which is preliminary data.</text>
</comment>
<reference evidence="10" key="1">
    <citation type="journal article" date="2018" name="Front. Microbiol.">
        <title>Genome-Based Analysis Reveals the Taxonomy and Diversity of the Family Idiomarinaceae.</title>
        <authorList>
            <person name="Liu Y."/>
            <person name="Lai Q."/>
            <person name="Shao Z."/>
        </authorList>
    </citation>
    <scope>NUCLEOTIDE SEQUENCE [LARGE SCALE GENOMIC DNA]</scope>
    <source>
        <strain evidence="10">R22</strain>
    </source>
</reference>
<dbReference type="Proteomes" id="UP000288058">
    <property type="component" value="Unassembled WGS sequence"/>
</dbReference>
<name>A0A432Z6E2_9GAMM</name>
<dbReference type="AlphaFoldDB" id="A0A432Z6E2"/>
<gene>
    <name evidence="9" type="ORF">CWI78_02890</name>
</gene>